<dbReference type="InterPro" id="IPR013005">
    <property type="entry name" value="Ribosomal_uL4-like"/>
</dbReference>
<accession>A0A345UHZ1</accession>
<protein>
    <recommendedName>
        <fullName evidence="4 5">Large ribosomal subunit protein uL4</fullName>
    </recommendedName>
</protein>
<dbReference type="NCBIfam" id="TIGR03953">
    <property type="entry name" value="rplD_bact"/>
    <property type="match status" value="1"/>
</dbReference>
<dbReference type="SUPFAM" id="SSF52166">
    <property type="entry name" value="Ribosomal protein L4"/>
    <property type="match status" value="1"/>
</dbReference>
<name>A0A345UHZ1_9BACT</name>
<evidence type="ECO:0000256" key="4">
    <source>
        <dbReference type="ARBA" id="ARBA00035244"/>
    </source>
</evidence>
<keyword evidence="2 5" id="KW-0689">Ribosomal protein</keyword>
<dbReference type="Proteomes" id="UP000254808">
    <property type="component" value="Chromosome"/>
</dbReference>
<proteinExistence type="inferred from homology"/>
<keyword evidence="3 5" id="KW-0687">Ribonucleoprotein</keyword>
<reference evidence="7 8" key="1">
    <citation type="submission" date="2018-03" db="EMBL/GenBank/DDBJ databases">
        <title>Phenotypic and genomic properties of Cyclonatronum proteinivorum gen. nov., sp. nov., a haloalkaliphilic bacteroidete from soda lakes possessing Na+-translocating rhodopsin.</title>
        <authorList>
            <person name="Toshchakov S.V."/>
            <person name="Korzhenkov A."/>
            <person name="Samarov N.I."/>
            <person name="Kublanov I.V."/>
            <person name="Muntyan M.S."/>
            <person name="Sorokin D.Y."/>
        </authorList>
    </citation>
    <scope>NUCLEOTIDE SEQUENCE [LARGE SCALE GENOMIC DNA]</scope>
    <source>
        <strain evidence="7 8">Omega</strain>
    </source>
</reference>
<keyword evidence="5" id="KW-0694">RNA-binding</keyword>
<dbReference type="RefSeq" id="WP_114983391.1">
    <property type="nucleotide sequence ID" value="NZ_CP027806.1"/>
</dbReference>
<evidence type="ECO:0000256" key="2">
    <source>
        <dbReference type="ARBA" id="ARBA00022980"/>
    </source>
</evidence>
<dbReference type="InterPro" id="IPR023574">
    <property type="entry name" value="Ribosomal_uL4_dom_sf"/>
</dbReference>
<dbReference type="KEGG" id="cprv:CYPRO_0816"/>
<dbReference type="HAMAP" id="MF_01328_B">
    <property type="entry name" value="Ribosomal_uL4_B"/>
    <property type="match status" value="1"/>
</dbReference>
<dbReference type="OrthoDB" id="9803201at2"/>
<organism evidence="7 8">
    <name type="scientific">Cyclonatronum proteinivorum</name>
    <dbReference type="NCBI Taxonomy" id="1457365"/>
    <lineage>
        <taxon>Bacteria</taxon>
        <taxon>Pseudomonadati</taxon>
        <taxon>Balneolota</taxon>
        <taxon>Balneolia</taxon>
        <taxon>Balneolales</taxon>
        <taxon>Cyclonatronaceae</taxon>
        <taxon>Cyclonatronum</taxon>
    </lineage>
</organism>
<keyword evidence="5" id="KW-0699">rRNA-binding</keyword>
<comment type="function">
    <text evidence="5">Forms part of the polypeptide exit tunnel.</text>
</comment>
<dbReference type="GO" id="GO:0006412">
    <property type="term" value="P:translation"/>
    <property type="evidence" value="ECO:0007669"/>
    <property type="project" value="UniProtKB-UniRule"/>
</dbReference>
<dbReference type="GO" id="GO:1990904">
    <property type="term" value="C:ribonucleoprotein complex"/>
    <property type="evidence" value="ECO:0007669"/>
    <property type="project" value="UniProtKB-KW"/>
</dbReference>
<dbReference type="InterPro" id="IPR002136">
    <property type="entry name" value="Ribosomal_uL4"/>
</dbReference>
<dbReference type="PANTHER" id="PTHR10746:SF6">
    <property type="entry name" value="LARGE RIBOSOMAL SUBUNIT PROTEIN UL4M"/>
    <property type="match status" value="1"/>
</dbReference>
<keyword evidence="8" id="KW-1185">Reference proteome</keyword>
<dbReference type="GO" id="GO:0003735">
    <property type="term" value="F:structural constituent of ribosome"/>
    <property type="evidence" value="ECO:0007669"/>
    <property type="project" value="InterPro"/>
</dbReference>
<dbReference type="GO" id="GO:0019843">
    <property type="term" value="F:rRNA binding"/>
    <property type="evidence" value="ECO:0007669"/>
    <property type="project" value="UniProtKB-UniRule"/>
</dbReference>
<comment type="similarity">
    <text evidence="1 5">Belongs to the universal ribosomal protein uL4 family.</text>
</comment>
<dbReference type="Pfam" id="PF00573">
    <property type="entry name" value="Ribosomal_L4"/>
    <property type="match status" value="1"/>
</dbReference>
<evidence type="ECO:0000313" key="8">
    <source>
        <dbReference type="Proteomes" id="UP000254808"/>
    </source>
</evidence>
<dbReference type="AlphaFoldDB" id="A0A345UHZ1"/>
<gene>
    <name evidence="5" type="primary">rplD</name>
    <name evidence="7" type="ORF">CYPRO_0816</name>
</gene>
<dbReference type="Gene3D" id="3.40.1370.10">
    <property type="match status" value="1"/>
</dbReference>
<sequence>MKLNILKTDGTETGRSVELPESVFAIEPRDTLVYEDVRAYLAHQRQGTAKTKGRTEVRGGGKKAFRQKGTGGARRGTLRSPLLKGGGTVFGPRPRTYTIRLTKKMKELARKSAFTYKANDNAIMVVEDFSFDTPKTSSLAAVLRNLKAEGRKVLLLTGSTDVNLYKSGRNIPGVNVLEAYKPSTYEILHADFVLFTESGLNTLTNGFSKNEEAAA</sequence>
<evidence type="ECO:0000313" key="7">
    <source>
        <dbReference type="EMBL" id="AXJ00093.1"/>
    </source>
</evidence>
<dbReference type="PANTHER" id="PTHR10746">
    <property type="entry name" value="50S RIBOSOMAL PROTEIN L4"/>
    <property type="match status" value="1"/>
</dbReference>
<feature type="region of interest" description="Disordered" evidence="6">
    <location>
        <begin position="45"/>
        <end position="78"/>
    </location>
</feature>
<dbReference type="EMBL" id="CP027806">
    <property type="protein sequence ID" value="AXJ00093.1"/>
    <property type="molecule type" value="Genomic_DNA"/>
</dbReference>
<evidence type="ECO:0000256" key="5">
    <source>
        <dbReference type="HAMAP-Rule" id="MF_01328"/>
    </source>
</evidence>
<dbReference type="GO" id="GO:0005840">
    <property type="term" value="C:ribosome"/>
    <property type="evidence" value="ECO:0007669"/>
    <property type="project" value="UniProtKB-KW"/>
</dbReference>
<comment type="function">
    <text evidence="5">One of the primary rRNA binding proteins, this protein initially binds near the 5'-end of the 23S rRNA. It is important during the early stages of 50S assembly. It makes multiple contacts with different domains of the 23S rRNA in the assembled 50S subunit and ribosome.</text>
</comment>
<comment type="subunit">
    <text evidence="5">Part of the 50S ribosomal subunit.</text>
</comment>
<evidence type="ECO:0000256" key="3">
    <source>
        <dbReference type="ARBA" id="ARBA00023274"/>
    </source>
</evidence>
<evidence type="ECO:0000256" key="1">
    <source>
        <dbReference type="ARBA" id="ARBA00010528"/>
    </source>
</evidence>
<evidence type="ECO:0000256" key="6">
    <source>
        <dbReference type="SAM" id="MobiDB-lite"/>
    </source>
</evidence>